<keyword evidence="7" id="KW-1185">Reference proteome</keyword>
<evidence type="ECO:0000256" key="3">
    <source>
        <dbReference type="ARBA" id="ARBA00023295"/>
    </source>
</evidence>
<comment type="similarity">
    <text evidence="1 4">Belongs to the glycosyl hydrolase 43 family.</text>
</comment>
<dbReference type="PANTHER" id="PTHR42812:SF12">
    <property type="entry name" value="BETA-XYLOSIDASE-RELATED"/>
    <property type="match status" value="1"/>
</dbReference>
<dbReference type="EMBL" id="CP138858">
    <property type="protein sequence ID" value="WPJ95834.1"/>
    <property type="molecule type" value="Genomic_DNA"/>
</dbReference>
<organism evidence="6 7">
    <name type="scientific">Coraliomargarita algicola</name>
    <dbReference type="NCBI Taxonomy" id="3092156"/>
    <lineage>
        <taxon>Bacteria</taxon>
        <taxon>Pseudomonadati</taxon>
        <taxon>Verrucomicrobiota</taxon>
        <taxon>Opitutia</taxon>
        <taxon>Puniceicoccales</taxon>
        <taxon>Coraliomargaritaceae</taxon>
        <taxon>Coraliomargarita</taxon>
    </lineage>
</organism>
<evidence type="ECO:0000259" key="5">
    <source>
        <dbReference type="Pfam" id="PF17851"/>
    </source>
</evidence>
<dbReference type="SUPFAM" id="SSF49899">
    <property type="entry name" value="Concanavalin A-like lectins/glucanases"/>
    <property type="match status" value="1"/>
</dbReference>
<dbReference type="CDD" id="cd18617">
    <property type="entry name" value="GH43_XynB-like"/>
    <property type="match status" value="1"/>
</dbReference>
<gene>
    <name evidence="6" type="ORF">SH580_20670</name>
</gene>
<dbReference type="Gene3D" id="2.60.120.200">
    <property type="match status" value="1"/>
</dbReference>
<dbReference type="Gene3D" id="2.115.10.20">
    <property type="entry name" value="Glycosyl hydrolase domain, family 43"/>
    <property type="match status" value="1"/>
</dbReference>
<evidence type="ECO:0000256" key="4">
    <source>
        <dbReference type="RuleBase" id="RU361187"/>
    </source>
</evidence>
<evidence type="ECO:0000313" key="7">
    <source>
        <dbReference type="Proteomes" id="UP001324993"/>
    </source>
</evidence>
<dbReference type="PANTHER" id="PTHR42812">
    <property type="entry name" value="BETA-XYLOSIDASE"/>
    <property type="match status" value="1"/>
</dbReference>
<name>A0ABZ0RI06_9BACT</name>
<dbReference type="RefSeq" id="WP_319832710.1">
    <property type="nucleotide sequence ID" value="NZ_CP138858.1"/>
</dbReference>
<reference evidence="6 7" key="1">
    <citation type="submission" date="2023-11" db="EMBL/GenBank/DDBJ databases">
        <title>Coraliomargarita sp. nov., isolated from marine algae.</title>
        <authorList>
            <person name="Lee J.K."/>
            <person name="Baek J.H."/>
            <person name="Kim J.M."/>
            <person name="Choi D.G."/>
            <person name="Jeon C.O."/>
        </authorList>
    </citation>
    <scope>NUCLEOTIDE SEQUENCE [LARGE SCALE GENOMIC DNA]</scope>
    <source>
        <strain evidence="6 7">J2-16</strain>
    </source>
</reference>
<dbReference type="Pfam" id="PF04616">
    <property type="entry name" value="Glyco_hydro_43"/>
    <property type="match status" value="1"/>
</dbReference>
<dbReference type="Proteomes" id="UP001324993">
    <property type="component" value="Chromosome"/>
</dbReference>
<dbReference type="InterPro" id="IPR013320">
    <property type="entry name" value="ConA-like_dom_sf"/>
</dbReference>
<feature type="domain" description="Beta-xylosidase C-terminal Concanavalin A-like" evidence="5">
    <location>
        <begin position="314"/>
        <end position="504"/>
    </location>
</feature>
<dbReference type="InterPro" id="IPR023296">
    <property type="entry name" value="Glyco_hydro_beta-prop_sf"/>
</dbReference>
<evidence type="ECO:0000256" key="2">
    <source>
        <dbReference type="ARBA" id="ARBA00022801"/>
    </source>
</evidence>
<dbReference type="InterPro" id="IPR041542">
    <property type="entry name" value="GH43_C2"/>
</dbReference>
<evidence type="ECO:0000313" key="6">
    <source>
        <dbReference type="EMBL" id="WPJ95834.1"/>
    </source>
</evidence>
<protein>
    <submittedName>
        <fullName evidence="6">Family 43 glycosylhydrolase</fullName>
    </submittedName>
</protein>
<proteinExistence type="inferred from homology"/>
<sequence length="514" mass="57064">MANVNSSNPILAGMHPDPTVCRVGKYFYLATSSFGQFPGVPLYRSEDLNHWEFVRHILSRPEQLSCVPHQKLGNAGIFAPSLRYHNGTFYMVTTLLGHKGHFFVTAEDPAGEWSDPFWIDEAHRGGIDPSLTFLEDGTVLFQSTADGRHNEPQGIIQFEIDPKTGEGLTPRKYIAAGYGDRAVEAPHVYQKGDYWYLMTAEGGTESNHRVSIGRSKSVWGPWDHCPHNPILTHCGVESPIQHVGHGDLFDDADGNWWIVFLAVRPQGYPPVHLLGRETFIAPVRWDEDGWPVVNENQPIQLSLDASKALHAWEDNFDDKTGLHHRWVTIGRAYREVYSLKEGETGLQLIAQTSTLAVSEKKAWVGARMTQPQATYHCEIQLESSDTEVGLTAFMEAFGYYSLGVREAADGSAIVRLTQRVLDLEKVTEVVLPKQESYHLQMKLQDSPDEWTAGDASRFIFSVQTAAGDWQEVGRGASRNISTELIGGYGGLFAGIYCIGETGATGRVLQVGCSE</sequence>
<keyword evidence="3 4" id="KW-0326">Glycosidase</keyword>
<dbReference type="SUPFAM" id="SSF75005">
    <property type="entry name" value="Arabinanase/levansucrase/invertase"/>
    <property type="match status" value="1"/>
</dbReference>
<dbReference type="InterPro" id="IPR051795">
    <property type="entry name" value="Glycosyl_Hydrlase_43"/>
</dbReference>
<evidence type="ECO:0000256" key="1">
    <source>
        <dbReference type="ARBA" id="ARBA00009865"/>
    </source>
</evidence>
<dbReference type="Pfam" id="PF17851">
    <property type="entry name" value="GH43_C2"/>
    <property type="match status" value="1"/>
</dbReference>
<dbReference type="InterPro" id="IPR006710">
    <property type="entry name" value="Glyco_hydro_43"/>
</dbReference>
<keyword evidence="2 4" id="KW-0378">Hydrolase</keyword>
<accession>A0ABZ0RI06</accession>